<comment type="caution">
    <text evidence="3">The sequence shown here is derived from an EMBL/GenBank/DDBJ whole genome shotgun (WGS) entry which is preliminary data.</text>
</comment>
<organism evidence="3 4">
    <name type="scientific">Dactylellina haptotyla (strain CBS 200.50)</name>
    <name type="common">Nematode-trapping fungus</name>
    <name type="synonym">Monacrosporium haptotylum</name>
    <dbReference type="NCBI Taxonomy" id="1284197"/>
    <lineage>
        <taxon>Eukaryota</taxon>
        <taxon>Fungi</taxon>
        <taxon>Dikarya</taxon>
        <taxon>Ascomycota</taxon>
        <taxon>Pezizomycotina</taxon>
        <taxon>Orbiliomycetes</taxon>
        <taxon>Orbiliales</taxon>
        <taxon>Orbiliaceae</taxon>
        <taxon>Dactylellina</taxon>
    </lineage>
</organism>
<dbReference type="OrthoDB" id="5422510at2759"/>
<keyword evidence="2" id="KW-0812">Transmembrane</keyword>
<dbReference type="PANTHER" id="PTHR42032">
    <property type="entry name" value="YALI0E30679P"/>
    <property type="match status" value="1"/>
</dbReference>
<feature type="transmembrane region" description="Helical" evidence="2">
    <location>
        <begin position="66"/>
        <end position="84"/>
    </location>
</feature>
<sequence length="400" mass="44909">MASDPESPPAGPAMRRRSSVYETFQDVQTEFLAPAAKENVHWNNIPLAMAILPAVSGLFFTNGTHFVADAILLFLAATFLHWLIKFPWDWYLESQTTTAIDPDSYMSVISEEEEKGEKSDDPDATLRVGRKQKHNTVYHSATLELERNRKMALFCCFLGPIIGAWLLHGIRSQLSRPGESLLSTFNITVFVLGAEIRPAAHVIKMIRSRTKELQNSKYQPPPSKLDAMNLRVEELSFQVQTLMDAMNNEDEMLGSVKKGIQPDLDALNRAVRRYERKEALQSAQTEERLAYLDRRLNDALTLAAAAAASVQDNRDNSLNQMLTTWILWSISFPFVILIKIIALPVKAVEAIATFPLHTKTGRALLGRQRNGTPRISDAPGKRTKQISDGKAKYKNKARFA</sequence>
<feature type="transmembrane region" description="Helical" evidence="2">
    <location>
        <begin position="151"/>
        <end position="168"/>
    </location>
</feature>
<protein>
    <submittedName>
        <fullName evidence="3">Uncharacterized protein</fullName>
    </submittedName>
</protein>
<dbReference type="AlphaFoldDB" id="S8ANB6"/>
<reference evidence="4" key="2">
    <citation type="submission" date="2013-04" db="EMBL/GenBank/DDBJ databases">
        <title>Genomic mechanisms accounting for the adaptation to parasitism in nematode-trapping fungi.</title>
        <authorList>
            <person name="Ahren D.G."/>
        </authorList>
    </citation>
    <scope>NUCLEOTIDE SEQUENCE [LARGE SCALE GENOMIC DNA]</scope>
    <source>
        <strain evidence="4">CBS 200.50</strain>
    </source>
</reference>
<dbReference type="STRING" id="1284197.S8ANB6"/>
<keyword evidence="2" id="KW-1133">Transmembrane helix</keyword>
<proteinExistence type="predicted"/>
<dbReference type="EMBL" id="AQGS01000107">
    <property type="protein sequence ID" value="EPS42636.1"/>
    <property type="molecule type" value="Genomic_DNA"/>
</dbReference>
<feature type="region of interest" description="Disordered" evidence="1">
    <location>
        <begin position="365"/>
        <end position="400"/>
    </location>
</feature>
<dbReference type="Proteomes" id="UP000015100">
    <property type="component" value="Unassembled WGS sequence"/>
</dbReference>
<dbReference type="HOGENOM" id="CLU_624367_0_0_1"/>
<keyword evidence="2" id="KW-0472">Membrane</keyword>
<name>S8ANB6_DACHA</name>
<gene>
    <name evidence="3" type="ORF">H072_3433</name>
</gene>
<evidence type="ECO:0000313" key="3">
    <source>
        <dbReference type="EMBL" id="EPS42636.1"/>
    </source>
</evidence>
<evidence type="ECO:0000256" key="1">
    <source>
        <dbReference type="SAM" id="MobiDB-lite"/>
    </source>
</evidence>
<evidence type="ECO:0000313" key="4">
    <source>
        <dbReference type="Proteomes" id="UP000015100"/>
    </source>
</evidence>
<keyword evidence="4" id="KW-1185">Reference proteome</keyword>
<dbReference type="OMA" id="WITVPWS"/>
<reference evidence="3 4" key="1">
    <citation type="journal article" date="2013" name="PLoS Genet.">
        <title>Genomic mechanisms accounting for the adaptation to parasitism in nematode-trapping fungi.</title>
        <authorList>
            <person name="Meerupati T."/>
            <person name="Andersson K.M."/>
            <person name="Friman E."/>
            <person name="Kumar D."/>
            <person name="Tunlid A."/>
            <person name="Ahren D."/>
        </authorList>
    </citation>
    <scope>NUCLEOTIDE SEQUENCE [LARGE SCALE GENOMIC DNA]</scope>
    <source>
        <strain evidence="3 4">CBS 200.50</strain>
    </source>
</reference>
<dbReference type="eggNOG" id="ENOG502RXR7">
    <property type="taxonomic scope" value="Eukaryota"/>
</dbReference>
<feature type="transmembrane region" description="Helical" evidence="2">
    <location>
        <begin position="325"/>
        <end position="345"/>
    </location>
</feature>
<dbReference type="PANTHER" id="PTHR42032:SF1">
    <property type="entry name" value="YALI0E30679P"/>
    <property type="match status" value="1"/>
</dbReference>
<accession>S8ANB6</accession>
<evidence type="ECO:0000256" key="2">
    <source>
        <dbReference type="SAM" id="Phobius"/>
    </source>
</evidence>